<proteinExistence type="predicted"/>
<keyword evidence="4" id="KW-1185">Reference proteome</keyword>
<sequence length="333" mass="33977">MKKLFGTSALVMALAMPAFAQDATAPMPADGNMATTQDTMAQGNMAMNSPYLAGIERGVRASDFIGKRVYVTEQDTSTMSVDAIAVADTEWDDAGEISDLIISLSGDAEAVLVDFGGFLGIGEKTVALSMANLVMVPDSNSPDDYFIVFHGTKAELEGAPEFDENMVFEATATNTGVNNTTGMAADGTAPVAPATDGMAATAPADGAATTAPADGTVGTTGGVVADGTMTDGAMTNNAEMADLSTMTETDLIGKRVVGVNDEDIGEVSAVAIGANGAIEGAIVDVGGFLGIGEKRVALGSDALTTVRNADGTVDHFRVSMTQDQLETLPEYQG</sequence>
<reference evidence="3 4" key="1">
    <citation type="submission" date="2020-02" db="EMBL/GenBank/DDBJ databases">
        <title>Rhodobacter algicola sp. nov., isolated from microalga culture.</title>
        <authorList>
            <person name="Park C.-Y."/>
        </authorList>
    </citation>
    <scope>NUCLEOTIDE SEQUENCE [LARGE SCALE GENOMIC DNA]</scope>
    <source>
        <strain evidence="3 4">ETT8</strain>
    </source>
</reference>
<dbReference type="Gene3D" id="2.30.30.240">
    <property type="entry name" value="PRC-barrel domain"/>
    <property type="match status" value="2"/>
</dbReference>
<organism evidence="3 4">
    <name type="scientific">Pseudotabrizicola algicola</name>
    <dbReference type="NCBI Taxonomy" id="2709381"/>
    <lineage>
        <taxon>Bacteria</taxon>
        <taxon>Pseudomonadati</taxon>
        <taxon>Pseudomonadota</taxon>
        <taxon>Alphaproteobacteria</taxon>
        <taxon>Rhodobacterales</taxon>
        <taxon>Paracoccaceae</taxon>
        <taxon>Pseudotabrizicola</taxon>
    </lineage>
</organism>
<gene>
    <name evidence="3" type="ORF">G3572_06680</name>
</gene>
<protein>
    <submittedName>
        <fullName evidence="3">PRC-barrel domain containing protein</fullName>
    </submittedName>
</protein>
<evidence type="ECO:0000313" key="3">
    <source>
        <dbReference type="EMBL" id="NEX45882.1"/>
    </source>
</evidence>
<dbReference type="RefSeq" id="WP_164610094.1">
    <property type="nucleotide sequence ID" value="NZ_JAAIKE010000002.1"/>
</dbReference>
<name>A0A6B3RS50_9RHOB</name>
<evidence type="ECO:0000313" key="4">
    <source>
        <dbReference type="Proteomes" id="UP000481421"/>
    </source>
</evidence>
<comment type="caution">
    <text evidence="3">The sequence shown here is derived from an EMBL/GenBank/DDBJ whole genome shotgun (WGS) entry which is preliminary data.</text>
</comment>
<evidence type="ECO:0000259" key="2">
    <source>
        <dbReference type="Pfam" id="PF05239"/>
    </source>
</evidence>
<evidence type="ECO:0000256" key="1">
    <source>
        <dbReference type="SAM" id="SignalP"/>
    </source>
</evidence>
<dbReference type="EMBL" id="JAAIKE010000002">
    <property type="protein sequence ID" value="NEX45882.1"/>
    <property type="molecule type" value="Genomic_DNA"/>
</dbReference>
<dbReference type="PANTHER" id="PTHR36505:SF1">
    <property type="entry name" value="BLR1072 PROTEIN"/>
    <property type="match status" value="1"/>
</dbReference>
<dbReference type="Pfam" id="PF05239">
    <property type="entry name" value="PRC"/>
    <property type="match status" value="2"/>
</dbReference>
<dbReference type="AlphaFoldDB" id="A0A6B3RS50"/>
<dbReference type="SUPFAM" id="SSF50346">
    <property type="entry name" value="PRC-barrel domain"/>
    <property type="match status" value="2"/>
</dbReference>
<dbReference type="PANTHER" id="PTHR36505">
    <property type="entry name" value="BLR1072 PROTEIN"/>
    <property type="match status" value="1"/>
</dbReference>
<accession>A0A6B3RS50</accession>
<dbReference type="InterPro" id="IPR011033">
    <property type="entry name" value="PRC_barrel-like_sf"/>
</dbReference>
<feature type="chain" id="PRO_5025359898" evidence="1">
    <location>
        <begin position="21"/>
        <end position="333"/>
    </location>
</feature>
<feature type="signal peptide" evidence="1">
    <location>
        <begin position="1"/>
        <end position="20"/>
    </location>
</feature>
<dbReference type="InterPro" id="IPR027275">
    <property type="entry name" value="PRC-brl_dom"/>
</dbReference>
<feature type="domain" description="PRC-barrel" evidence="2">
    <location>
        <begin position="60"/>
        <end position="149"/>
    </location>
</feature>
<feature type="domain" description="PRC-barrel" evidence="2">
    <location>
        <begin position="249"/>
        <end position="307"/>
    </location>
</feature>
<keyword evidence="1" id="KW-0732">Signal</keyword>
<dbReference type="Proteomes" id="UP000481421">
    <property type="component" value="Unassembled WGS sequence"/>
</dbReference>